<keyword evidence="1" id="KW-0805">Transcription regulation</keyword>
<evidence type="ECO:0000313" key="5">
    <source>
        <dbReference type="EMBL" id="TSJ77153.1"/>
    </source>
</evidence>
<dbReference type="AlphaFoldDB" id="A0A556QKH7"/>
<keyword evidence="3" id="KW-0804">Transcription</keyword>
<protein>
    <submittedName>
        <fullName evidence="5">Helix-turn-helix transcriptional regulator</fullName>
    </submittedName>
</protein>
<dbReference type="SMART" id="SM00342">
    <property type="entry name" value="HTH_ARAC"/>
    <property type="match status" value="1"/>
</dbReference>
<dbReference type="Proteomes" id="UP000315648">
    <property type="component" value="Unassembled WGS sequence"/>
</dbReference>
<proteinExistence type="predicted"/>
<evidence type="ECO:0000256" key="1">
    <source>
        <dbReference type="ARBA" id="ARBA00023015"/>
    </source>
</evidence>
<dbReference type="GO" id="GO:0043565">
    <property type="term" value="F:sequence-specific DNA binding"/>
    <property type="evidence" value="ECO:0007669"/>
    <property type="project" value="InterPro"/>
</dbReference>
<dbReference type="EMBL" id="VMBG01000002">
    <property type="protein sequence ID" value="TSJ77153.1"/>
    <property type="molecule type" value="Genomic_DNA"/>
</dbReference>
<dbReference type="RefSeq" id="WP_144230974.1">
    <property type="nucleotide sequence ID" value="NZ_CBCRVV010000011.1"/>
</dbReference>
<accession>A0A556QKH7</accession>
<name>A0A556QKH7_9BACT</name>
<feature type="domain" description="HTH araC/xylS-type" evidence="4">
    <location>
        <begin position="178"/>
        <end position="276"/>
    </location>
</feature>
<keyword evidence="6" id="KW-1185">Reference proteome</keyword>
<dbReference type="InterPro" id="IPR050204">
    <property type="entry name" value="AraC_XylS_family_regulators"/>
</dbReference>
<dbReference type="GO" id="GO:0003700">
    <property type="term" value="F:DNA-binding transcription factor activity"/>
    <property type="evidence" value="ECO:0007669"/>
    <property type="project" value="InterPro"/>
</dbReference>
<comment type="caution">
    <text evidence="5">The sequence shown here is derived from an EMBL/GenBank/DDBJ whole genome shotgun (WGS) entry which is preliminary data.</text>
</comment>
<dbReference type="InterPro" id="IPR018060">
    <property type="entry name" value="HTH_AraC"/>
</dbReference>
<evidence type="ECO:0000259" key="4">
    <source>
        <dbReference type="PROSITE" id="PS01124"/>
    </source>
</evidence>
<sequence>MLPPDTRTLSGEVASSQHLAEIRLPADGLVLPHASSAQPEHLLLLCLKGPVTCTHADRSWILETNQFAWLSPLGATVLRSASKNAAELLVWHFQPAALPTEMHSLLAAPGAAPAHGPAPLTPSMQTLILALRSCPVSPVLRALWGTGKLIELLTLIIPPPADSPHSRNTSRVLHPALRAVLDFMAAHLSEPIGLTDLAEAAHSSPSHLSRLFTAEFGYGPTVHLRRLRLDHAAGLLRSGQANVTEAAFAAGYQSLGQFSRAFTEHHGKSPSALLPRNNG</sequence>
<evidence type="ECO:0000256" key="3">
    <source>
        <dbReference type="ARBA" id="ARBA00023163"/>
    </source>
</evidence>
<organism evidence="5 6">
    <name type="scientific">Rariglobus hedericola</name>
    <dbReference type="NCBI Taxonomy" id="2597822"/>
    <lineage>
        <taxon>Bacteria</taxon>
        <taxon>Pseudomonadati</taxon>
        <taxon>Verrucomicrobiota</taxon>
        <taxon>Opitutia</taxon>
        <taxon>Opitutales</taxon>
        <taxon>Opitutaceae</taxon>
        <taxon>Rariglobus</taxon>
    </lineage>
</organism>
<dbReference type="SUPFAM" id="SSF46689">
    <property type="entry name" value="Homeodomain-like"/>
    <property type="match status" value="2"/>
</dbReference>
<dbReference type="Gene3D" id="1.10.10.60">
    <property type="entry name" value="Homeodomain-like"/>
    <property type="match status" value="1"/>
</dbReference>
<dbReference type="InterPro" id="IPR018062">
    <property type="entry name" value="HTH_AraC-typ_CS"/>
</dbReference>
<dbReference type="InterPro" id="IPR009057">
    <property type="entry name" value="Homeodomain-like_sf"/>
</dbReference>
<dbReference type="PROSITE" id="PS00041">
    <property type="entry name" value="HTH_ARAC_FAMILY_1"/>
    <property type="match status" value="1"/>
</dbReference>
<dbReference type="Pfam" id="PF12833">
    <property type="entry name" value="HTH_18"/>
    <property type="match status" value="1"/>
</dbReference>
<reference evidence="5 6" key="1">
    <citation type="submission" date="2019-07" db="EMBL/GenBank/DDBJ databases">
        <title>Description of 53C-WASEF.</title>
        <authorList>
            <person name="Pitt A."/>
            <person name="Hahn M.W."/>
        </authorList>
    </citation>
    <scope>NUCLEOTIDE SEQUENCE [LARGE SCALE GENOMIC DNA]</scope>
    <source>
        <strain evidence="5 6">53C-WASEF</strain>
    </source>
</reference>
<dbReference type="PROSITE" id="PS01124">
    <property type="entry name" value="HTH_ARAC_FAMILY_2"/>
    <property type="match status" value="1"/>
</dbReference>
<keyword evidence="2" id="KW-0238">DNA-binding</keyword>
<dbReference type="OrthoDB" id="186231at2"/>
<gene>
    <name evidence="5" type="ORF">FPL22_13705</name>
</gene>
<evidence type="ECO:0000256" key="2">
    <source>
        <dbReference type="ARBA" id="ARBA00023125"/>
    </source>
</evidence>
<evidence type="ECO:0000313" key="6">
    <source>
        <dbReference type="Proteomes" id="UP000315648"/>
    </source>
</evidence>
<dbReference type="PANTHER" id="PTHR46796">
    <property type="entry name" value="HTH-TYPE TRANSCRIPTIONAL ACTIVATOR RHAS-RELATED"/>
    <property type="match status" value="1"/>
</dbReference>